<comment type="function">
    <text evidence="6">HflC and HflK could encode or regulate a protease.</text>
</comment>
<dbReference type="AlphaFoldDB" id="A0A933GJC9"/>
<dbReference type="GO" id="GO:0006508">
    <property type="term" value="P:proteolysis"/>
    <property type="evidence" value="ECO:0007669"/>
    <property type="project" value="UniProtKB-KW"/>
</dbReference>
<dbReference type="InterPro" id="IPR001107">
    <property type="entry name" value="Band_7"/>
</dbReference>
<reference evidence="8" key="1">
    <citation type="submission" date="2020-07" db="EMBL/GenBank/DDBJ databases">
        <title>Huge and variable diversity of episymbiotic CPR bacteria and DPANN archaea in groundwater ecosystems.</title>
        <authorList>
            <person name="He C.Y."/>
            <person name="Keren R."/>
            <person name="Whittaker M."/>
            <person name="Farag I.F."/>
            <person name="Doudna J."/>
            <person name="Cate J.H.D."/>
            <person name="Banfield J.F."/>
        </authorList>
    </citation>
    <scope>NUCLEOTIDE SEQUENCE</scope>
    <source>
        <strain evidence="8">NC_groundwater_1482_Ag_S-0.65um_47_24</strain>
    </source>
</reference>
<keyword evidence="8" id="KW-0645">Protease</keyword>
<comment type="similarity">
    <text evidence="2 6">Belongs to the band 7/mec-2 family. HflK subfamily.</text>
</comment>
<dbReference type="PANTHER" id="PTHR43327:SF2">
    <property type="entry name" value="MODULATOR OF FTSH PROTEASE HFLK"/>
    <property type="match status" value="1"/>
</dbReference>
<dbReference type="InterPro" id="IPR050710">
    <property type="entry name" value="Band7/mec-2_domain"/>
</dbReference>
<name>A0A933GJC9_UNCTE</name>
<keyword evidence="3 6" id="KW-0812">Transmembrane</keyword>
<dbReference type="InterPro" id="IPR036013">
    <property type="entry name" value="Band_7/SPFH_dom_sf"/>
</dbReference>
<feature type="domain" description="Band 7" evidence="7">
    <location>
        <begin position="52"/>
        <end position="233"/>
    </location>
</feature>
<evidence type="ECO:0000256" key="2">
    <source>
        <dbReference type="ARBA" id="ARBA00006971"/>
    </source>
</evidence>
<dbReference type="EMBL" id="JACQWF010000047">
    <property type="protein sequence ID" value="MBI4594936.1"/>
    <property type="molecule type" value="Genomic_DNA"/>
</dbReference>
<dbReference type="InterPro" id="IPR010201">
    <property type="entry name" value="HflK"/>
</dbReference>
<comment type="subunit">
    <text evidence="6">HflC and HflK may interact to form a multimeric complex.</text>
</comment>
<dbReference type="NCBIfam" id="TIGR01933">
    <property type="entry name" value="hflK"/>
    <property type="match status" value="1"/>
</dbReference>
<gene>
    <name evidence="8" type="primary">hflK</name>
    <name evidence="8" type="ORF">HY730_00985</name>
</gene>
<dbReference type="Gene3D" id="3.30.479.30">
    <property type="entry name" value="Band 7 domain"/>
    <property type="match status" value="1"/>
</dbReference>
<dbReference type="GO" id="GO:0016020">
    <property type="term" value="C:membrane"/>
    <property type="evidence" value="ECO:0007669"/>
    <property type="project" value="UniProtKB-SubCell"/>
</dbReference>
<dbReference type="SUPFAM" id="SSF117892">
    <property type="entry name" value="Band 7/SPFH domain"/>
    <property type="match status" value="1"/>
</dbReference>
<dbReference type="CDD" id="cd03404">
    <property type="entry name" value="SPFH_HflK"/>
    <property type="match status" value="1"/>
</dbReference>
<evidence type="ECO:0000256" key="3">
    <source>
        <dbReference type="ARBA" id="ARBA00022692"/>
    </source>
</evidence>
<accession>A0A933GJC9</accession>
<evidence type="ECO:0000313" key="8">
    <source>
        <dbReference type="EMBL" id="MBI4594936.1"/>
    </source>
</evidence>
<evidence type="ECO:0000256" key="4">
    <source>
        <dbReference type="ARBA" id="ARBA00022989"/>
    </source>
</evidence>
<comment type="caution">
    <text evidence="8">The sequence shown here is derived from an EMBL/GenBank/DDBJ whole genome shotgun (WGS) entry which is preliminary data.</text>
</comment>
<organism evidence="8 9">
    <name type="scientific">Tectimicrobiota bacterium</name>
    <dbReference type="NCBI Taxonomy" id="2528274"/>
    <lineage>
        <taxon>Bacteria</taxon>
        <taxon>Pseudomonadati</taxon>
        <taxon>Nitrospinota/Tectimicrobiota group</taxon>
        <taxon>Candidatus Tectimicrobiota</taxon>
    </lineage>
</organism>
<keyword evidence="4 6" id="KW-1133">Transmembrane helix</keyword>
<evidence type="ECO:0000256" key="5">
    <source>
        <dbReference type="ARBA" id="ARBA00023136"/>
    </source>
</evidence>
<dbReference type="PANTHER" id="PTHR43327">
    <property type="entry name" value="STOMATIN-LIKE PROTEIN 2, MITOCHONDRIAL"/>
    <property type="match status" value="1"/>
</dbReference>
<keyword evidence="8" id="KW-0378">Hydrolase</keyword>
<evidence type="ECO:0000313" key="9">
    <source>
        <dbReference type="Proteomes" id="UP000772181"/>
    </source>
</evidence>
<sequence>MKWEDFDPNKSPQGSYGQEPQLKLPEFQIPKINKKVILGAIIVLLLLIFGGSTFYSVGPGERGVIQTFGKWTRNTGPGLHFKFPMGIETLTKVKVDRIFKEEFGFRTTRPGVRSEFAKGDYSDESLMLTGDLGSAVVDWEVQYRIRDPKDFLFNVRDLTDSIRAISEFATREVVGDRSINEVLTVGRREIGLKVHELMQRELDLYGSGIEISLVQLLDVNPPDTVKPSFNEVNEAKQEREKSINQAWEIYNKAIPAATGEADRTIKKAEGYAMDRVNRSKGDANRFLAVWKEYKLAEDVTKRRLYLETLREILPKIGQKYIVDSDQQGILPLLNIDRGGK</sequence>
<dbReference type="GO" id="GO:0008233">
    <property type="term" value="F:peptidase activity"/>
    <property type="evidence" value="ECO:0007669"/>
    <property type="project" value="UniProtKB-KW"/>
</dbReference>
<evidence type="ECO:0000256" key="1">
    <source>
        <dbReference type="ARBA" id="ARBA00004167"/>
    </source>
</evidence>
<dbReference type="Proteomes" id="UP000772181">
    <property type="component" value="Unassembled WGS sequence"/>
</dbReference>
<protein>
    <recommendedName>
        <fullName evidence="6">Protein HflK</fullName>
    </recommendedName>
</protein>
<proteinExistence type="inferred from homology"/>
<feature type="transmembrane region" description="Helical" evidence="6">
    <location>
        <begin position="36"/>
        <end position="57"/>
    </location>
</feature>
<comment type="subcellular location">
    <subcellularLocation>
        <location evidence="1">Membrane</location>
        <topology evidence="1">Single-pass membrane protein</topology>
    </subcellularLocation>
</comment>
<evidence type="ECO:0000259" key="7">
    <source>
        <dbReference type="SMART" id="SM00244"/>
    </source>
</evidence>
<dbReference type="Pfam" id="PF01145">
    <property type="entry name" value="Band_7"/>
    <property type="match status" value="1"/>
</dbReference>
<evidence type="ECO:0000256" key="6">
    <source>
        <dbReference type="RuleBase" id="RU364113"/>
    </source>
</evidence>
<keyword evidence="5 6" id="KW-0472">Membrane</keyword>
<dbReference type="SMART" id="SM00244">
    <property type="entry name" value="PHB"/>
    <property type="match status" value="1"/>
</dbReference>